<sequence length="84" mass="8960">MATPITLDELLRVLATCGAELQEAGDDAGDAPFEELGLDSLALLEVEAVLRNGHGTELPDGFLGRVHTPNEFVRELDALSQEVS</sequence>
<protein>
    <recommendedName>
        <fullName evidence="1">Carrier domain-containing protein</fullName>
    </recommendedName>
</protein>
<dbReference type="EMBL" id="BMVB01000003">
    <property type="protein sequence ID" value="GHC39207.1"/>
    <property type="molecule type" value="Genomic_DNA"/>
</dbReference>
<reference evidence="2" key="2">
    <citation type="submission" date="2020-09" db="EMBL/GenBank/DDBJ databases">
        <authorList>
            <person name="Sun Q."/>
            <person name="Ohkuma M."/>
        </authorList>
    </citation>
    <scope>NUCLEOTIDE SEQUENCE</scope>
    <source>
        <strain evidence="2">JCM 4633</strain>
    </source>
</reference>
<proteinExistence type="predicted"/>
<dbReference type="AlphaFoldDB" id="A0A918TFT5"/>
<dbReference type="InterPro" id="IPR009081">
    <property type="entry name" value="PP-bd_ACP"/>
</dbReference>
<comment type="caution">
    <text evidence="2">The sequence shown here is derived from an EMBL/GenBank/DDBJ whole genome shotgun (WGS) entry which is preliminary data.</text>
</comment>
<evidence type="ECO:0000313" key="2">
    <source>
        <dbReference type="EMBL" id="GHC39207.1"/>
    </source>
</evidence>
<organism evidence="2 3">
    <name type="scientific">Streptomyces cinnamoneus</name>
    <name type="common">Streptoverticillium cinnamoneum</name>
    <dbReference type="NCBI Taxonomy" id="53446"/>
    <lineage>
        <taxon>Bacteria</taxon>
        <taxon>Bacillati</taxon>
        <taxon>Actinomycetota</taxon>
        <taxon>Actinomycetes</taxon>
        <taxon>Kitasatosporales</taxon>
        <taxon>Streptomycetaceae</taxon>
        <taxon>Streptomyces</taxon>
        <taxon>Streptomyces cinnamoneus group</taxon>
    </lineage>
</organism>
<dbReference type="Gene3D" id="1.10.1200.10">
    <property type="entry name" value="ACP-like"/>
    <property type="match status" value="1"/>
</dbReference>
<dbReference type="Proteomes" id="UP000646244">
    <property type="component" value="Unassembled WGS sequence"/>
</dbReference>
<dbReference type="InterPro" id="IPR036736">
    <property type="entry name" value="ACP-like_sf"/>
</dbReference>
<dbReference type="RefSeq" id="WP_190108498.1">
    <property type="nucleotide sequence ID" value="NZ_BMVB01000003.1"/>
</dbReference>
<name>A0A918TFT5_STRCJ</name>
<reference evidence="2" key="1">
    <citation type="journal article" date="2014" name="Int. J. Syst. Evol. Microbiol.">
        <title>Complete genome sequence of Corynebacterium casei LMG S-19264T (=DSM 44701T), isolated from a smear-ripened cheese.</title>
        <authorList>
            <consortium name="US DOE Joint Genome Institute (JGI-PGF)"/>
            <person name="Walter F."/>
            <person name="Albersmeier A."/>
            <person name="Kalinowski J."/>
            <person name="Ruckert C."/>
        </authorList>
    </citation>
    <scope>NUCLEOTIDE SEQUENCE</scope>
    <source>
        <strain evidence="2">JCM 4633</strain>
    </source>
</reference>
<dbReference type="SUPFAM" id="SSF47336">
    <property type="entry name" value="ACP-like"/>
    <property type="match status" value="1"/>
</dbReference>
<gene>
    <name evidence="2" type="ORF">GCM10010507_11150</name>
</gene>
<dbReference type="Pfam" id="PF00550">
    <property type="entry name" value="PP-binding"/>
    <property type="match status" value="1"/>
</dbReference>
<dbReference type="PROSITE" id="PS50075">
    <property type="entry name" value="CARRIER"/>
    <property type="match status" value="1"/>
</dbReference>
<evidence type="ECO:0000259" key="1">
    <source>
        <dbReference type="PROSITE" id="PS50075"/>
    </source>
</evidence>
<accession>A0A918TFT5</accession>
<evidence type="ECO:0000313" key="3">
    <source>
        <dbReference type="Proteomes" id="UP000646244"/>
    </source>
</evidence>
<feature type="domain" description="Carrier" evidence="1">
    <location>
        <begin position="4"/>
        <end position="80"/>
    </location>
</feature>